<evidence type="ECO:0000256" key="7">
    <source>
        <dbReference type="ARBA" id="ARBA00047942"/>
    </source>
</evidence>
<evidence type="ECO:0000256" key="2">
    <source>
        <dbReference type="ARBA" id="ARBA00022603"/>
    </source>
</evidence>
<evidence type="ECO:0000256" key="5">
    <source>
        <dbReference type="ARBA" id="ARBA00022747"/>
    </source>
</evidence>
<evidence type="ECO:0000256" key="4">
    <source>
        <dbReference type="ARBA" id="ARBA00022691"/>
    </source>
</evidence>
<dbReference type="EMBL" id="JANURM010000016">
    <property type="protein sequence ID" value="MDL0089602.1"/>
    <property type="molecule type" value="Genomic_DNA"/>
</dbReference>
<dbReference type="RefSeq" id="WP_284938296.1">
    <property type="nucleotide sequence ID" value="NZ_JANURM010000016.1"/>
</dbReference>
<gene>
    <name evidence="10" type="ORF">NYG85_09555</name>
</gene>
<evidence type="ECO:0000256" key="3">
    <source>
        <dbReference type="ARBA" id="ARBA00022679"/>
    </source>
</evidence>
<dbReference type="PROSITE" id="PS00092">
    <property type="entry name" value="N6_MTASE"/>
    <property type="match status" value="1"/>
</dbReference>
<dbReference type="Proteomes" id="UP001173801">
    <property type="component" value="Unassembled WGS sequence"/>
</dbReference>
<feature type="domain" description="Type II methyltransferase M.TaqI-like" evidence="8">
    <location>
        <begin position="489"/>
        <end position="633"/>
    </location>
</feature>
<dbReference type="InterPro" id="IPR011639">
    <property type="entry name" value="MethylTrfase_TaqI-like_dom"/>
</dbReference>
<reference evidence="10" key="1">
    <citation type="submission" date="2022-08" db="EMBL/GenBank/DDBJ databases">
        <authorList>
            <person name="Wang H."/>
        </authorList>
    </citation>
    <scope>NUCLEOTIDE SEQUENCE</scope>
    <source>
        <strain evidence="10">PS10</strain>
    </source>
</reference>
<dbReference type="InterPro" id="IPR050953">
    <property type="entry name" value="N4_N6_ade-DNA_methylase"/>
</dbReference>
<keyword evidence="3" id="KW-0808">Transferase</keyword>
<evidence type="ECO:0000313" key="10">
    <source>
        <dbReference type="EMBL" id="MDL0089602.1"/>
    </source>
</evidence>
<dbReference type="InterPro" id="IPR029063">
    <property type="entry name" value="SAM-dependent_MTases_sf"/>
</dbReference>
<accession>A0ABT7HRR1</accession>
<dbReference type="PANTHER" id="PTHR33841:SF1">
    <property type="entry name" value="DNA METHYLTRANSFERASE A"/>
    <property type="match status" value="1"/>
</dbReference>
<organism evidence="10 11">
    <name type="scientific">Campylobacter gastrosuis</name>
    <dbReference type="NCBI Taxonomy" id="2974576"/>
    <lineage>
        <taxon>Bacteria</taxon>
        <taxon>Pseudomonadati</taxon>
        <taxon>Campylobacterota</taxon>
        <taxon>Epsilonproteobacteria</taxon>
        <taxon>Campylobacterales</taxon>
        <taxon>Campylobacteraceae</taxon>
        <taxon>Campylobacter</taxon>
    </lineage>
</organism>
<evidence type="ECO:0000256" key="1">
    <source>
        <dbReference type="ARBA" id="ARBA00011900"/>
    </source>
</evidence>
<reference evidence="10" key="2">
    <citation type="journal article" date="2023" name="Microorganisms">
        <title>Isolation and Genomic Characteristics of Cat-Borne Campylobacter felis sp. nov. and Sheep-Borne Campylobacter ovis sp. nov.</title>
        <authorList>
            <person name="Wang H."/>
            <person name="Li Y."/>
            <person name="Gu Y."/>
            <person name="Zhou G."/>
            <person name="Chen X."/>
            <person name="Zhang X."/>
            <person name="Shao Z."/>
            <person name="Zhang J."/>
            <person name="Zhang M."/>
        </authorList>
    </citation>
    <scope>NUCLEOTIDE SEQUENCE</scope>
    <source>
        <strain evidence="10">PS10</strain>
    </source>
</reference>
<dbReference type="Pfam" id="PF07669">
    <property type="entry name" value="Eco57I"/>
    <property type="match status" value="1"/>
</dbReference>
<proteinExistence type="predicted"/>
<keyword evidence="11" id="KW-1185">Reference proteome</keyword>
<dbReference type="PRINTS" id="PR00507">
    <property type="entry name" value="N12N6MTFRASE"/>
</dbReference>
<evidence type="ECO:0000259" key="8">
    <source>
        <dbReference type="Pfam" id="PF07669"/>
    </source>
</evidence>
<dbReference type="Pfam" id="PF12950">
    <property type="entry name" value="TaqI_C"/>
    <property type="match status" value="1"/>
</dbReference>
<evidence type="ECO:0000259" key="9">
    <source>
        <dbReference type="Pfam" id="PF12950"/>
    </source>
</evidence>
<dbReference type="InterPro" id="IPR002052">
    <property type="entry name" value="DNA_methylase_N6_adenine_CS"/>
</dbReference>
<comment type="catalytic activity">
    <reaction evidence="7">
        <text>a 2'-deoxyadenosine in DNA + S-adenosyl-L-methionine = an N(6)-methyl-2'-deoxyadenosine in DNA + S-adenosyl-L-homocysteine + H(+)</text>
        <dbReference type="Rhea" id="RHEA:15197"/>
        <dbReference type="Rhea" id="RHEA-COMP:12418"/>
        <dbReference type="Rhea" id="RHEA-COMP:12419"/>
        <dbReference type="ChEBI" id="CHEBI:15378"/>
        <dbReference type="ChEBI" id="CHEBI:57856"/>
        <dbReference type="ChEBI" id="CHEBI:59789"/>
        <dbReference type="ChEBI" id="CHEBI:90615"/>
        <dbReference type="ChEBI" id="CHEBI:90616"/>
        <dbReference type="EC" id="2.1.1.72"/>
    </reaction>
</comment>
<evidence type="ECO:0000313" key="11">
    <source>
        <dbReference type="Proteomes" id="UP001173801"/>
    </source>
</evidence>
<name>A0ABT7HRR1_9BACT</name>
<keyword evidence="6" id="KW-0238">DNA-binding</keyword>
<dbReference type="SUPFAM" id="SSF53335">
    <property type="entry name" value="S-adenosyl-L-methionine-dependent methyltransferases"/>
    <property type="match status" value="1"/>
</dbReference>
<dbReference type="PANTHER" id="PTHR33841">
    <property type="entry name" value="DNA METHYLTRANSFERASE YEEA-RELATED"/>
    <property type="match status" value="1"/>
</dbReference>
<sequence>MAIFKDKILNELAKDEKIINERYENFKAYQAKAEQIKGFKEEIYQDGFLRDIFEKSLGYTLNTTNPTDFNIEREKKNETDGKKADAVITLNGGGADAKIIGVIELKDCTTSDLDRRYSRDLSAVEQAFNYHNSHKASKFIIVSNFKELRFYIDKKTAFESFDLFNLTKRDFIKLHTILSAQNLLSGVSEALALKSANFEKEISEKFYKDFCAFRLNLFENICKNNQNTDKSLLLSLTSKLCDRFIFILFAEDRGLLRLKTIAEIEKEFLEQKFTDYSLYDMYKIYFNAINEGSHRLDIARYNGGLFASDERLDSLKIDDCVLKAQFLSDYDFLSDISVNILGHIFESSLNDLEELNAKIRGESFDITKSKRKKDGIFYTPEFITDFIICNTLGKICDDKKAELNLDFNAISEIKGKKPNKDELKTLESINAYKEFLLNLKIIDPACGSGAFLNKALEFLINEHRAIENALHNFKDITLLNFTETTILEHNLYGVDINADAVEIAKLSLWLKTAKKGRALTNLSDKIITANSLLNFPFDFKFDVVIGNPPYVRQESIKDIKPKLSEIYSVYNGTADLFVYFYELGIKSLKNGGLLGFICSNKFFRAKYGQNLREFILNNTQITDIADFNGVKIFADAAVDSCITILRKSKVTVGSFRENIKTLKQQYSNDTQILSYIETMENSLFQIPKINLPNFKEIINKINEPINKINEQINKINEPIKTLQEHFKALTKPISFKFYSPNLKDFSLLNQNELNKNAFNFLNPAELSLKQKIEHIGTPLKEWDINIYRGILTGLNEAFIIDENTKDEILNSCLSIDEKNRTKELIKPILRGRDIKRYSYEWAGIYLINTHNGYENTPAINIDDYPALKAHFDKFEPALSKRTDKGKTPYNLRNCAYLAEFEKEKIVYSDIAKTPSFFFDKENFYTQNTIYMINGTNLKYICSLLNSDVVAMFFKLYYSGGGLGESVRYFKENIQNLPIPKISAQQEKEFEILVDEIINLKSQNEKFKRHFDKLNAVEKIEISEKIEQNEKRVDEISNEIDAKVFEIYGLNDDEIKLILNS</sequence>
<comment type="caution">
    <text evidence="10">The sequence shown here is derived from an EMBL/GenBank/DDBJ whole genome shotgun (WGS) entry which is preliminary data.</text>
</comment>
<evidence type="ECO:0000256" key="6">
    <source>
        <dbReference type="ARBA" id="ARBA00023125"/>
    </source>
</evidence>
<dbReference type="CDD" id="cd02440">
    <property type="entry name" value="AdoMet_MTases"/>
    <property type="match status" value="1"/>
</dbReference>
<keyword evidence="5" id="KW-0680">Restriction system</keyword>
<dbReference type="InterPro" id="IPR025931">
    <property type="entry name" value="TaqI_C"/>
</dbReference>
<dbReference type="EC" id="2.1.1.72" evidence="1"/>
<keyword evidence="4" id="KW-0949">S-adenosyl-L-methionine</keyword>
<protein>
    <recommendedName>
        <fullName evidence="1">site-specific DNA-methyltransferase (adenine-specific)</fullName>
        <ecNumber evidence="1">2.1.1.72</ecNumber>
    </recommendedName>
</protein>
<dbReference type="Gene3D" id="3.40.50.150">
    <property type="entry name" value="Vaccinia Virus protein VP39"/>
    <property type="match status" value="1"/>
</dbReference>
<feature type="domain" description="TaqI-like C-terminal specificity" evidence="9">
    <location>
        <begin position="826"/>
        <end position="978"/>
    </location>
</feature>
<keyword evidence="2" id="KW-0489">Methyltransferase</keyword>